<dbReference type="FunFam" id="3.90.1410.10:FF:000007">
    <property type="entry name" value="Ribosomal lysine N-methyltransferase 4"/>
    <property type="match status" value="1"/>
</dbReference>
<dbReference type="AlphaFoldDB" id="A0AAD9I2A3"/>
<dbReference type="Gene3D" id="3.90.1420.10">
    <property type="entry name" value="Rubisco LSMT, substrate-binding domain"/>
    <property type="match status" value="1"/>
</dbReference>
<dbReference type="GO" id="GO:0032259">
    <property type="term" value="P:methylation"/>
    <property type="evidence" value="ECO:0007669"/>
    <property type="project" value="UniProtKB-KW"/>
</dbReference>
<evidence type="ECO:0000256" key="1">
    <source>
        <dbReference type="ARBA" id="ARBA00022603"/>
    </source>
</evidence>
<dbReference type="SUPFAM" id="SSF81822">
    <property type="entry name" value="RuBisCo LSMT C-terminal, substrate-binding domain"/>
    <property type="match status" value="1"/>
</dbReference>
<evidence type="ECO:0000313" key="7">
    <source>
        <dbReference type="Proteomes" id="UP001217918"/>
    </source>
</evidence>
<accession>A0AAD9I2A3</accession>
<evidence type="ECO:0000256" key="2">
    <source>
        <dbReference type="ARBA" id="ARBA00022679"/>
    </source>
</evidence>
<evidence type="ECO:0000256" key="3">
    <source>
        <dbReference type="ARBA" id="ARBA00022691"/>
    </source>
</evidence>
<dbReference type="InterPro" id="IPR050600">
    <property type="entry name" value="SETD3_SETD6_MTase"/>
</dbReference>
<dbReference type="Proteomes" id="UP001217918">
    <property type="component" value="Unassembled WGS sequence"/>
</dbReference>
<evidence type="ECO:0000256" key="4">
    <source>
        <dbReference type="SAM" id="MobiDB-lite"/>
    </source>
</evidence>
<evidence type="ECO:0000313" key="6">
    <source>
        <dbReference type="EMBL" id="KAK2069102.1"/>
    </source>
</evidence>
<dbReference type="Pfam" id="PF09273">
    <property type="entry name" value="Rubis-subs-bind"/>
    <property type="match status" value="1"/>
</dbReference>
<protein>
    <recommendedName>
        <fullName evidence="5">SET domain-containing protein</fullName>
    </recommendedName>
</protein>
<dbReference type="SUPFAM" id="SSF82199">
    <property type="entry name" value="SET domain"/>
    <property type="match status" value="1"/>
</dbReference>
<dbReference type="InterPro" id="IPR046341">
    <property type="entry name" value="SET_dom_sf"/>
</dbReference>
<evidence type="ECO:0000259" key="5">
    <source>
        <dbReference type="PROSITE" id="PS50280"/>
    </source>
</evidence>
<keyword evidence="3" id="KW-0949">S-adenosyl-L-methionine</keyword>
<gene>
    <name evidence="6" type="ORF">P8C59_003709</name>
</gene>
<feature type="domain" description="SET" evidence="5">
    <location>
        <begin position="27"/>
        <end position="279"/>
    </location>
</feature>
<dbReference type="PANTHER" id="PTHR13271">
    <property type="entry name" value="UNCHARACTERIZED PUTATIVE METHYLTRANSFERASE"/>
    <property type="match status" value="1"/>
</dbReference>
<keyword evidence="7" id="KW-1185">Reference proteome</keyword>
<sequence length="482" mass="53200">MAASDFGQHTARFLDWFKKLPGATFHDAVRIVDLRERGAGRGIVATADIPPDTVLFTIPRAAILSSATAPLFARRPPSTLNLDAALGDLDLDLDLDRHDAWTALILALLHEHLRGADSPWKPYLDVLPPPGAFDTPLHWTLAELAHLQASPVVGRVGREDADALIRRQIVPVVRQHADLFAGSGALGDEELVRLAHRVGSTIMAYAFDLDAEEDAEDEEDEEGWVEDREGRSSLGMVPMADILNADAEFNAHINHGQEALTATALRRIARGEEVLNYYGPLGNGELLRRYGYVTEKHARHDVVELPWALVATEMRKLLGLDEHDWQQVAAHMDPDAFEDGFVLDRDGDEPDATGALRGEAAFQALPEGLWAQFTDLLKAVKKVRPAAVEALPGKKEREAAYFDTVAGALRACEAQYPTSLEEDQELLAGGDVDRRQRMAIWVRLGEKKLLREAQRWVQSQLAGLHAAGEPDGEPSAKRQRRR</sequence>
<keyword evidence="1" id="KW-0489">Methyltransferase</keyword>
<dbReference type="GO" id="GO:0016279">
    <property type="term" value="F:protein-lysine N-methyltransferase activity"/>
    <property type="evidence" value="ECO:0007669"/>
    <property type="project" value="TreeGrafter"/>
</dbReference>
<dbReference type="Pfam" id="PF00856">
    <property type="entry name" value="SET"/>
    <property type="match status" value="1"/>
</dbReference>
<comment type="caution">
    <text evidence="6">The sequence shown here is derived from an EMBL/GenBank/DDBJ whole genome shotgun (WGS) entry which is preliminary data.</text>
</comment>
<name>A0AAD9I2A3_9PEZI</name>
<dbReference type="EMBL" id="JAQQPM010000003">
    <property type="protein sequence ID" value="KAK2069102.1"/>
    <property type="molecule type" value="Genomic_DNA"/>
</dbReference>
<proteinExistence type="predicted"/>
<dbReference type="PANTHER" id="PTHR13271:SF34">
    <property type="entry name" value="N-LYSINE METHYLTRANSFERASE SETD6"/>
    <property type="match status" value="1"/>
</dbReference>
<dbReference type="InterPro" id="IPR015353">
    <property type="entry name" value="Rubisco_LSMT_subst-bd"/>
</dbReference>
<organism evidence="6 7">
    <name type="scientific">Phyllachora maydis</name>
    <dbReference type="NCBI Taxonomy" id="1825666"/>
    <lineage>
        <taxon>Eukaryota</taxon>
        <taxon>Fungi</taxon>
        <taxon>Dikarya</taxon>
        <taxon>Ascomycota</taxon>
        <taxon>Pezizomycotina</taxon>
        <taxon>Sordariomycetes</taxon>
        <taxon>Sordariomycetidae</taxon>
        <taxon>Phyllachorales</taxon>
        <taxon>Phyllachoraceae</taxon>
        <taxon>Phyllachora</taxon>
    </lineage>
</organism>
<dbReference type="InterPro" id="IPR001214">
    <property type="entry name" value="SET_dom"/>
</dbReference>
<dbReference type="InterPro" id="IPR036464">
    <property type="entry name" value="Rubisco_LSMT_subst-bd_sf"/>
</dbReference>
<reference evidence="6" key="1">
    <citation type="journal article" date="2023" name="Mol. Plant Microbe Interact.">
        <title>Elucidating the Obligate Nature and Biological Capacity of an Invasive Fungal Corn Pathogen.</title>
        <authorList>
            <person name="MacCready J.S."/>
            <person name="Roggenkamp E.M."/>
            <person name="Gdanetz K."/>
            <person name="Chilvers M.I."/>
        </authorList>
    </citation>
    <scope>NUCLEOTIDE SEQUENCE</scope>
    <source>
        <strain evidence="6">PM02</strain>
    </source>
</reference>
<dbReference type="GO" id="GO:0005634">
    <property type="term" value="C:nucleus"/>
    <property type="evidence" value="ECO:0007669"/>
    <property type="project" value="TreeGrafter"/>
</dbReference>
<dbReference type="Gene3D" id="3.90.1410.10">
    <property type="entry name" value="set domain protein methyltransferase, domain 1"/>
    <property type="match status" value="1"/>
</dbReference>
<keyword evidence="2" id="KW-0808">Transferase</keyword>
<dbReference type="PROSITE" id="PS50280">
    <property type="entry name" value="SET"/>
    <property type="match status" value="1"/>
</dbReference>
<feature type="region of interest" description="Disordered" evidence="4">
    <location>
        <begin position="462"/>
        <end position="482"/>
    </location>
</feature>